<evidence type="ECO:0000256" key="4">
    <source>
        <dbReference type="ARBA" id="ARBA00020902"/>
    </source>
</evidence>
<keyword evidence="6" id="KW-0441">Lipid A biosynthesis</keyword>
<dbReference type="InterPro" id="IPR003835">
    <property type="entry name" value="Glyco_trans_19"/>
</dbReference>
<gene>
    <name evidence="12" type="ORF">CCR94_10910</name>
</gene>
<dbReference type="NCBIfam" id="TIGR00215">
    <property type="entry name" value="lpxB"/>
    <property type="match status" value="1"/>
</dbReference>
<evidence type="ECO:0000256" key="10">
    <source>
        <dbReference type="ARBA" id="ARBA00048975"/>
    </source>
</evidence>
<dbReference type="GO" id="GO:0016020">
    <property type="term" value="C:membrane"/>
    <property type="evidence" value="ECO:0007669"/>
    <property type="project" value="GOC"/>
</dbReference>
<comment type="caution">
    <text evidence="12">The sequence shown here is derived from an EMBL/GenBank/DDBJ whole genome shotgun (WGS) entry which is preliminary data.</text>
</comment>
<evidence type="ECO:0000313" key="13">
    <source>
        <dbReference type="Proteomes" id="UP000239089"/>
    </source>
</evidence>
<dbReference type="RefSeq" id="WP_104507889.1">
    <property type="nucleotide sequence ID" value="NZ_JACIGC010000005.1"/>
</dbReference>
<proteinExistence type="inferred from homology"/>
<dbReference type="EMBL" id="NHSJ01000070">
    <property type="protein sequence ID" value="PPQ30861.1"/>
    <property type="molecule type" value="Genomic_DNA"/>
</dbReference>
<dbReference type="GO" id="GO:0009245">
    <property type="term" value="P:lipid A biosynthetic process"/>
    <property type="evidence" value="ECO:0007669"/>
    <property type="project" value="UniProtKB-UniRule"/>
</dbReference>
<dbReference type="Gene3D" id="3.40.50.2000">
    <property type="entry name" value="Glycogen Phosphorylase B"/>
    <property type="match status" value="1"/>
</dbReference>
<keyword evidence="8" id="KW-0808">Transferase</keyword>
<evidence type="ECO:0000313" key="12">
    <source>
        <dbReference type="EMBL" id="PPQ30861.1"/>
    </source>
</evidence>
<keyword evidence="5" id="KW-0444">Lipid biosynthesis</keyword>
<reference evidence="12 13" key="1">
    <citation type="journal article" date="2018" name="Arch. Microbiol.">
        <title>New insights into the metabolic potential of the phototrophic purple bacterium Rhodopila globiformis DSM 161(T) from its draft genome sequence and evidence for a vanadium-dependent nitrogenase.</title>
        <authorList>
            <person name="Imhoff J.F."/>
            <person name="Rahn T."/>
            <person name="Kunzel S."/>
            <person name="Neulinger S.C."/>
        </authorList>
    </citation>
    <scope>NUCLEOTIDE SEQUENCE [LARGE SCALE GENOMIC DNA]</scope>
    <source>
        <strain evidence="12 13">DSM 16996</strain>
    </source>
</reference>
<keyword evidence="9" id="KW-0443">Lipid metabolism</keyword>
<organism evidence="12 13">
    <name type="scientific">Rhodoblastus sphagnicola</name>
    <dbReference type="NCBI Taxonomy" id="333368"/>
    <lineage>
        <taxon>Bacteria</taxon>
        <taxon>Pseudomonadati</taxon>
        <taxon>Pseudomonadota</taxon>
        <taxon>Alphaproteobacteria</taxon>
        <taxon>Hyphomicrobiales</taxon>
        <taxon>Rhodoblastaceae</taxon>
        <taxon>Rhodoblastus</taxon>
    </lineage>
</organism>
<evidence type="ECO:0000256" key="1">
    <source>
        <dbReference type="ARBA" id="ARBA00002056"/>
    </source>
</evidence>
<dbReference type="EC" id="2.4.1.182" evidence="3 11"/>
<keyword evidence="13" id="KW-1185">Reference proteome</keyword>
<dbReference type="OrthoDB" id="9801642at2"/>
<evidence type="ECO:0000256" key="11">
    <source>
        <dbReference type="NCBIfam" id="TIGR00215"/>
    </source>
</evidence>
<comment type="catalytic activity">
    <reaction evidence="10">
        <text>a lipid X + a UDP-2-N,3-O-bis[(3R)-3-hydroxyacyl]-alpha-D-glucosamine = a lipid A disaccharide + UDP + H(+)</text>
        <dbReference type="Rhea" id="RHEA:67828"/>
        <dbReference type="ChEBI" id="CHEBI:15378"/>
        <dbReference type="ChEBI" id="CHEBI:58223"/>
        <dbReference type="ChEBI" id="CHEBI:137748"/>
        <dbReference type="ChEBI" id="CHEBI:176338"/>
        <dbReference type="ChEBI" id="CHEBI:176343"/>
        <dbReference type="EC" id="2.4.1.182"/>
    </reaction>
</comment>
<evidence type="ECO:0000256" key="6">
    <source>
        <dbReference type="ARBA" id="ARBA00022556"/>
    </source>
</evidence>
<evidence type="ECO:0000256" key="7">
    <source>
        <dbReference type="ARBA" id="ARBA00022676"/>
    </source>
</evidence>
<dbReference type="AlphaFoldDB" id="A0A2S6N8D5"/>
<dbReference type="SUPFAM" id="SSF53756">
    <property type="entry name" value="UDP-Glycosyltransferase/glycogen phosphorylase"/>
    <property type="match status" value="1"/>
</dbReference>
<evidence type="ECO:0000256" key="2">
    <source>
        <dbReference type="ARBA" id="ARBA00007868"/>
    </source>
</evidence>
<sequence>MNCFIVTGEPSGDALGAKLLAALRARDPEARFSGVGGEAMARSGFVSLFPLSDISVMGILPVLRRLPTLLRRIDETARAVVAARPDVLVLIDSPDFTHRVAKKARKTLPDLKVVDYVSPTVWAWRPGRAKKMRRIIDLVLALLPFEPAAHQRLGGPKCLYVGHPLIERLSELRGDEVLRADGPVLVLPGSRRSVVARMGSAFADALARLAVLRPDLEFVLPVAGPVESVVRAEIENWPVKPRVVSGEAEKFAAFRTARAALAASGTVTLELALSGTPTVVAYKVPKIEEFIGRRLIQVPTIVLPNLILGENAFPEFLQDEANGATLAQAVAALLDDGPERRRQLEALAKLAEKMLLPSGQTPSDAAADAIIALARPA</sequence>
<evidence type="ECO:0000256" key="8">
    <source>
        <dbReference type="ARBA" id="ARBA00022679"/>
    </source>
</evidence>
<evidence type="ECO:0000256" key="9">
    <source>
        <dbReference type="ARBA" id="ARBA00023098"/>
    </source>
</evidence>
<accession>A0A2S6N8D5</accession>
<dbReference type="PANTHER" id="PTHR30372">
    <property type="entry name" value="LIPID-A-DISACCHARIDE SYNTHASE"/>
    <property type="match status" value="1"/>
</dbReference>
<dbReference type="Proteomes" id="UP000239089">
    <property type="component" value="Unassembled WGS sequence"/>
</dbReference>
<protein>
    <recommendedName>
        <fullName evidence="4 11">Lipid-A-disaccharide synthase</fullName>
        <ecNumber evidence="3 11">2.4.1.182</ecNumber>
    </recommendedName>
</protein>
<evidence type="ECO:0000256" key="5">
    <source>
        <dbReference type="ARBA" id="ARBA00022516"/>
    </source>
</evidence>
<dbReference type="Pfam" id="PF02684">
    <property type="entry name" value="LpxB"/>
    <property type="match status" value="1"/>
</dbReference>
<dbReference type="GO" id="GO:0005543">
    <property type="term" value="F:phospholipid binding"/>
    <property type="evidence" value="ECO:0007669"/>
    <property type="project" value="TreeGrafter"/>
</dbReference>
<dbReference type="GO" id="GO:0008915">
    <property type="term" value="F:lipid-A-disaccharide synthase activity"/>
    <property type="evidence" value="ECO:0007669"/>
    <property type="project" value="UniProtKB-UniRule"/>
</dbReference>
<evidence type="ECO:0000256" key="3">
    <source>
        <dbReference type="ARBA" id="ARBA00012687"/>
    </source>
</evidence>
<dbReference type="PANTHER" id="PTHR30372:SF4">
    <property type="entry name" value="LIPID-A-DISACCHARIDE SYNTHASE, MITOCHONDRIAL-RELATED"/>
    <property type="match status" value="1"/>
</dbReference>
<comment type="function">
    <text evidence="1">Condensation of UDP-2,3-diacylglucosamine and 2,3-diacylglucosamine-1-phosphate to form lipid A disaccharide, a precursor of lipid A, a phosphorylated glycolipid that anchors the lipopolysaccharide to the outer membrane of the cell.</text>
</comment>
<comment type="similarity">
    <text evidence="2">Belongs to the LpxB family.</text>
</comment>
<keyword evidence="7" id="KW-0328">Glycosyltransferase</keyword>
<name>A0A2S6N8D5_9HYPH</name>